<geneLocation type="plasmid" evidence="3">
    <name>pDson03</name>
</geneLocation>
<evidence type="ECO:0000256" key="1">
    <source>
        <dbReference type="ARBA" id="ARBA00022801"/>
    </source>
</evidence>
<sequence>MSQHRCFLRVDLHPLSTRADKPHAVSCVMHLNGLELHVEQTGEGSPLVMLHGLTANIESMRAEIDRLSRSRRVIAIDSRGHGRSDKPSAYTLTDHVDDVLGVMDALNLTQVELMGSSMGSYIAQGVAIRAPARVKRLVLVTPKAHGATSSSARLLAQHADELQGKSEAEVQAFMFNLVFAPTTPAPVRASMMASVQQQAQDGLMLTPEQNLAANRALEGFDFRPDLPRVTAETLVISGRHDALNPPEEGERIAQLIPGARFEVLEHSGHVPNLEEPERFFALIEAFLR</sequence>
<dbReference type="GO" id="GO:0016787">
    <property type="term" value="F:hydrolase activity"/>
    <property type="evidence" value="ECO:0007669"/>
    <property type="project" value="UniProtKB-KW"/>
</dbReference>
<gene>
    <name evidence="3" type="ORF">ABOD76_04210</name>
</gene>
<dbReference type="GO" id="GO:0016020">
    <property type="term" value="C:membrane"/>
    <property type="evidence" value="ECO:0007669"/>
    <property type="project" value="TreeGrafter"/>
</dbReference>
<name>A0AAU7U735_9DEIO</name>
<dbReference type="EMBL" id="CP158298">
    <property type="protein sequence ID" value="XBV84269.1"/>
    <property type="molecule type" value="Genomic_DNA"/>
</dbReference>
<dbReference type="RefSeq" id="WP_350242305.1">
    <property type="nucleotide sequence ID" value="NZ_CP158298.1"/>
</dbReference>
<protein>
    <submittedName>
        <fullName evidence="3">Alpha/beta fold hydrolase</fullName>
    </submittedName>
</protein>
<dbReference type="InterPro" id="IPR029058">
    <property type="entry name" value="AB_hydrolase_fold"/>
</dbReference>
<keyword evidence="1 3" id="KW-0378">Hydrolase</keyword>
<accession>A0AAU7U735</accession>
<dbReference type="InterPro" id="IPR050266">
    <property type="entry name" value="AB_hydrolase_sf"/>
</dbReference>
<evidence type="ECO:0000259" key="2">
    <source>
        <dbReference type="Pfam" id="PF00561"/>
    </source>
</evidence>
<dbReference type="PRINTS" id="PR00111">
    <property type="entry name" value="ABHYDROLASE"/>
</dbReference>
<proteinExistence type="predicted"/>
<organism evidence="3">
    <name type="scientific">Deinococcus sonorensis KR-87</name>
    <dbReference type="NCBI Taxonomy" id="694439"/>
    <lineage>
        <taxon>Bacteria</taxon>
        <taxon>Thermotogati</taxon>
        <taxon>Deinococcota</taxon>
        <taxon>Deinococci</taxon>
        <taxon>Deinococcales</taxon>
        <taxon>Deinococcaceae</taxon>
        <taxon>Deinococcus</taxon>
    </lineage>
</organism>
<keyword evidence="3" id="KW-0614">Plasmid</keyword>
<dbReference type="PANTHER" id="PTHR43798">
    <property type="entry name" value="MONOACYLGLYCEROL LIPASE"/>
    <property type="match status" value="1"/>
</dbReference>
<dbReference type="KEGG" id="dsc:ABOD76_04210"/>
<feature type="domain" description="AB hydrolase-1" evidence="2">
    <location>
        <begin position="46"/>
        <end position="276"/>
    </location>
</feature>
<dbReference type="Gene3D" id="3.40.50.1820">
    <property type="entry name" value="alpha/beta hydrolase"/>
    <property type="match status" value="1"/>
</dbReference>
<dbReference type="SUPFAM" id="SSF53474">
    <property type="entry name" value="alpha/beta-Hydrolases"/>
    <property type="match status" value="1"/>
</dbReference>
<dbReference type="InterPro" id="IPR000073">
    <property type="entry name" value="AB_hydrolase_1"/>
</dbReference>
<evidence type="ECO:0000313" key="3">
    <source>
        <dbReference type="EMBL" id="XBV84269.1"/>
    </source>
</evidence>
<dbReference type="PANTHER" id="PTHR43798:SF31">
    <property type="entry name" value="AB HYDROLASE SUPERFAMILY PROTEIN YCLE"/>
    <property type="match status" value="1"/>
</dbReference>
<dbReference type="PRINTS" id="PR00412">
    <property type="entry name" value="EPOXHYDRLASE"/>
</dbReference>
<dbReference type="InterPro" id="IPR000639">
    <property type="entry name" value="Epox_hydrolase-like"/>
</dbReference>
<reference evidence="3" key="1">
    <citation type="submission" date="2024-06" db="EMBL/GenBank/DDBJ databases">
        <title>Draft Genome Sequence of Deinococcus sonorensis Type Strain KR-87, a Biofilm Producing Representative of the Genus Deinococcus.</title>
        <authorList>
            <person name="Boren L.S."/>
            <person name="Grosso R.A."/>
            <person name="Hugenberg-Cox A.N."/>
            <person name="Hill J.T.E."/>
            <person name="Albert C.M."/>
            <person name="Tuohy J.M."/>
        </authorList>
    </citation>
    <scope>NUCLEOTIDE SEQUENCE</scope>
    <source>
        <strain evidence="3">KR-87</strain>
        <plasmid evidence="3">pDson03</plasmid>
    </source>
</reference>
<dbReference type="Pfam" id="PF00561">
    <property type="entry name" value="Abhydrolase_1"/>
    <property type="match status" value="1"/>
</dbReference>
<dbReference type="AlphaFoldDB" id="A0AAU7U735"/>